<evidence type="ECO:0000256" key="1">
    <source>
        <dbReference type="SAM" id="Phobius"/>
    </source>
</evidence>
<keyword evidence="1" id="KW-0472">Membrane</keyword>
<evidence type="ECO:0000313" key="2">
    <source>
        <dbReference type="EMBL" id="CAK7235515.1"/>
    </source>
</evidence>
<keyword evidence="3" id="KW-1185">Reference proteome</keyword>
<sequence>MEWLGWHSAAHALVRVILTTTNESLLANAWDVLQATVFQHSTASAIPYFIVAVVLNHARRTLWFGIPIVGFFTRPQPDEDWRLLLARPDVFLEDLVKSVCSGYFVSLTQKRVWDILAGGLTGVFLLSDNDRPQSRIARTIHRRAKDITATLFLVWLASCIEYAVAQASTTLAIGMAVWKMTRSGQSELLFRIMFDGSFITTAWLLVFVWRQMVVYPWTGLVPMVIRSVSRPVPQPGVMLCLVFSVLTMDTLLRYRSRLYIAIETSGFFVFMGYAILSSMVLAADWRVKRDQRKQKNI</sequence>
<keyword evidence="1" id="KW-0812">Transmembrane</keyword>
<keyword evidence="1" id="KW-1133">Transmembrane helix</keyword>
<comment type="caution">
    <text evidence="2">The sequence shown here is derived from an EMBL/GenBank/DDBJ whole genome shotgun (WGS) entry which is preliminary data.</text>
</comment>
<dbReference type="Proteomes" id="UP001642406">
    <property type="component" value="Unassembled WGS sequence"/>
</dbReference>
<feature type="transmembrane region" description="Helical" evidence="1">
    <location>
        <begin position="259"/>
        <end position="283"/>
    </location>
</feature>
<evidence type="ECO:0000313" key="3">
    <source>
        <dbReference type="Proteomes" id="UP001642406"/>
    </source>
</evidence>
<protein>
    <recommendedName>
        <fullName evidence="4">Transmembrane protein</fullName>
    </recommendedName>
</protein>
<feature type="transmembrane region" description="Helical" evidence="1">
    <location>
        <begin position="188"/>
        <end position="212"/>
    </location>
</feature>
<gene>
    <name evidence="2" type="ORF">SBRCBS47491_009320</name>
</gene>
<reference evidence="2 3" key="1">
    <citation type="submission" date="2024-01" db="EMBL/GenBank/DDBJ databases">
        <authorList>
            <person name="Allen C."/>
            <person name="Tagirdzhanova G."/>
        </authorList>
    </citation>
    <scope>NUCLEOTIDE SEQUENCE [LARGE SCALE GENOMIC DNA]</scope>
</reference>
<name>A0ABP0CVD8_9PEZI</name>
<feature type="transmembrane region" description="Helical" evidence="1">
    <location>
        <begin position="152"/>
        <end position="176"/>
    </location>
</feature>
<dbReference type="EMBL" id="CAWUHC010000142">
    <property type="protein sequence ID" value="CAK7235515.1"/>
    <property type="molecule type" value="Genomic_DNA"/>
</dbReference>
<feature type="transmembrane region" description="Helical" evidence="1">
    <location>
        <begin position="232"/>
        <end position="252"/>
    </location>
</feature>
<evidence type="ECO:0008006" key="4">
    <source>
        <dbReference type="Google" id="ProtNLM"/>
    </source>
</evidence>
<accession>A0ABP0CVD8</accession>
<proteinExistence type="predicted"/>
<organism evidence="2 3">
    <name type="scientific">Sporothrix bragantina</name>
    <dbReference type="NCBI Taxonomy" id="671064"/>
    <lineage>
        <taxon>Eukaryota</taxon>
        <taxon>Fungi</taxon>
        <taxon>Dikarya</taxon>
        <taxon>Ascomycota</taxon>
        <taxon>Pezizomycotina</taxon>
        <taxon>Sordariomycetes</taxon>
        <taxon>Sordariomycetidae</taxon>
        <taxon>Ophiostomatales</taxon>
        <taxon>Ophiostomataceae</taxon>
        <taxon>Sporothrix</taxon>
    </lineage>
</organism>